<sequence>MKQCQPLQPLAVFSDLSERIYYNQPDLPLYTRNDALSRFDFSMACHWHRDLEFVHALTGSMKYFVNGAIVDIPTGDGLFVNSNRLHYGFSPTREECHYPAAVVNPSLFESLWRPASAELDMLCGPDAPDYMLLDHTDSRHRRILQLIDDTVRFNVPNADEAANPQSDTIQAIGTAIQLCGAALALVRESMAKASGHPTTGRPEPAQDRQSPSSNHSASHSPANNRDLMSALTMTGFIHQRFPERITLADIAAAGTMSRSQCCIVFREYVNRTPNEYLTDYRIEQAMHMLSGTASDVTEVARACGFSTPSYFIRVFRKRAGLTPQQWRRAH</sequence>
<dbReference type="Gene3D" id="2.60.120.10">
    <property type="entry name" value="Jelly Rolls"/>
    <property type="match status" value="1"/>
</dbReference>
<dbReference type="SUPFAM" id="SSF46689">
    <property type="entry name" value="Homeodomain-like"/>
    <property type="match status" value="1"/>
</dbReference>
<gene>
    <name evidence="7" type="primary">cdhR_2</name>
    <name evidence="7" type="ORF">BDLFYP24_01960</name>
    <name evidence="6" type="ORF">GBB04_01035</name>
</gene>
<dbReference type="PROSITE" id="PS01124">
    <property type="entry name" value="HTH_ARAC_FAMILY_2"/>
    <property type="match status" value="1"/>
</dbReference>
<dbReference type="PROSITE" id="PS00041">
    <property type="entry name" value="HTH_ARAC_FAMILY_1"/>
    <property type="match status" value="1"/>
</dbReference>
<accession>A0A6N2TEL0</accession>
<dbReference type="PANTHER" id="PTHR43280:SF28">
    <property type="entry name" value="HTH-TYPE TRANSCRIPTIONAL ACTIVATOR RHAS"/>
    <property type="match status" value="1"/>
</dbReference>
<dbReference type="SMART" id="SM00342">
    <property type="entry name" value="HTH_ARAC"/>
    <property type="match status" value="1"/>
</dbReference>
<dbReference type="EMBL" id="WDPD01000001">
    <property type="protein sequence ID" value="KAB7462396.1"/>
    <property type="molecule type" value="Genomic_DNA"/>
</dbReference>
<evidence type="ECO:0000256" key="2">
    <source>
        <dbReference type="ARBA" id="ARBA00023125"/>
    </source>
</evidence>
<dbReference type="Gene3D" id="1.10.10.60">
    <property type="entry name" value="Homeodomain-like"/>
    <property type="match status" value="2"/>
</dbReference>
<dbReference type="PANTHER" id="PTHR43280">
    <property type="entry name" value="ARAC-FAMILY TRANSCRIPTIONAL REGULATOR"/>
    <property type="match status" value="1"/>
</dbReference>
<dbReference type="AlphaFoldDB" id="A0A6N2TEL0"/>
<dbReference type="GO" id="GO:0003700">
    <property type="term" value="F:DNA-binding transcription factor activity"/>
    <property type="evidence" value="ECO:0007669"/>
    <property type="project" value="InterPro"/>
</dbReference>
<evidence type="ECO:0000313" key="7">
    <source>
        <dbReference type="EMBL" id="VYT04005.1"/>
    </source>
</evidence>
<dbReference type="CDD" id="cd02208">
    <property type="entry name" value="cupin_RmlC-like"/>
    <property type="match status" value="1"/>
</dbReference>
<dbReference type="InterPro" id="IPR020449">
    <property type="entry name" value="Tscrpt_reg_AraC-type_HTH"/>
</dbReference>
<reference evidence="6 8" key="1">
    <citation type="journal article" date="2019" name="Nat. Med.">
        <title>A library of human gut bacterial isolates paired with longitudinal multiomics data enables mechanistic microbiome research.</title>
        <authorList>
            <person name="Poyet M."/>
            <person name="Groussin M."/>
            <person name="Gibbons S.M."/>
            <person name="Avila-Pacheco J."/>
            <person name="Jiang X."/>
            <person name="Kearney S.M."/>
            <person name="Perrotta A.R."/>
            <person name="Berdy B."/>
            <person name="Zhao S."/>
            <person name="Lieberman T.D."/>
            <person name="Swanson P.K."/>
            <person name="Smith M."/>
            <person name="Roesemann S."/>
            <person name="Alexander J.E."/>
            <person name="Rich S.A."/>
            <person name="Livny J."/>
            <person name="Vlamakis H."/>
            <person name="Clish C."/>
            <person name="Bullock K."/>
            <person name="Deik A."/>
            <person name="Scott J."/>
            <person name="Pierce K.A."/>
            <person name="Xavier R.J."/>
            <person name="Alm E.J."/>
        </authorList>
    </citation>
    <scope>NUCLEOTIDE SEQUENCE [LARGE SCALE GENOMIC DNA]</scope>
    <source>
        <strain evidence="6 8">BIOML-A2</strain>
    </source>
</reference>
<dbReference type="EMBL" id="CACRSP010000004">
    <property type="protein sequence ID" value="VYT04005.1"/>
    <property type="molecule type" value="Genomic_DNA"/>
</dbReference>
<evidence type="ECO:0000259" key="5">
    <source>
        <dbReference type="PROSITE" id="PS01124"/>
    </source>
</evidence>
<evidence type="ECO:0000256" key="1">
    <source>
        <dbReference type="ARBA" id="ARBA00023015"/>
    </source>
</evidence>
<dbReference type="RefSeq" id="WP_034522368.1">
    <property type="nucleotide sequence ID" value="NZ_CACRSP010000004.1"/>
</dbReference>
<keyword evidence="1" id="KW-0805">Transcription regulation</keyword>
<reference evidence="7" key="2">
    <citation type="submission" date="2019-11" db="EMBL/GenBank/DDBJ databases">
        <authorList>
            <person name="Feng L."/>
        </authorList>
    </citation>
    <scope>NUCLEOTIDE SEQUENCE</scope>
    <source>
        <strain evidence="7">BdentiumLFYP24</strain>
    </source>
</reference>
<feature type="domain" description="HTH araC/xylS-type" evidence="5">
    <location>
        <begin position="231"/>
        <end position="329"/>
    </location>
</feature>
<name>A0A6N2TEL0_9BIFI</name>
<keyword evidence="2" id="KW-0238">DNA-binding</keyword>
<evidence type="ECO:0000256" key="3">
    <source>
        <dbReference type="ARBA" id="ARBA00023163"/>
    </source>
</evidence>
<dbReference type="InterPro" id="IPR003313">
    <property type="entry name" value="AraC-bd"/>
</dbReference>
<evidence type="ECO:0000313" key="8">
    <source>
        <dbReference type="Proteomes" id="UP000429211"/>
    </source>
</evidence>
<dbReference type="PRINTS" id="PR00032">
    <property type="entry name" value="HTHARAC"/>
</dbReference>
<dbReference type="Proteomes" id="UP000429211">
    <property type="component" value="Unassembled WGS sequence"/>
</dbReference>
<evidence type="ECO:0000313" key="6">
    <source>
        <dbReference type="EMBL" id="KAB7462396.1"/>
    </source>
</evidence>
<dbReference type="GO" id="GO:0043565">
    <property type="term" value="F:sequence-specific DNA binding"/>
    <property type="evidence" value="ECO:0007669"/>
    <property type="project" value="InterPro"/>
</dbReference>
<dbReference type="Pfam" id="PF02311">
    <property type="entry name" value="AraC_binding"/>
    <property type="match status" value="1"/>
</dbReference>
<feature type="compositionally biased region" description="Low complexity" evidence="4">
    <location>
        <begin position="210"/>
        <end position="223"/>
    </location>
</feature>
<dbReference type="InterPro" id="IPR009057">
    <property type="entry name" value="Homeodomain-like_sf"/>
</dbReference>
<dbReference type="InterPro" id="IPR014710">
    <property type="entry name" value="RmlC-like_jellyroll"/>
</dbReference>
<evidence type="ECO:0000256" key="4">
    <source>
        <dbReference type="SAM" id="MobiDB-lite"/>
    </source>
</evidence>
<organism evidence="7">
    <name type="scientific">Bifidobacterium dentium</name>
    <dbReference type="NCBI Taxonomy" id="1689"/>
    <lineage>
        <taxon>Bacteria</taxon>
        <taxon>Bacillati</taxon>
        <taxon>Actinomycetota</taxon>
        <taxon>Actinomycetes</taxon>
        <taxon>Bifidobacteriales</taxon>
        <taxon>Bifidobacteriaceae</taxon>
        <taxon>Bifidobacterium</taxon>
    </lineage>
</organism>
<keyword evidence="3" id="KW-0804">Transcription</keyword>
<dbReference type="InterPro" id="IPR018060">
    <property type="entry name" value="HTH_AraC"/>
</dbReference>
<dbReference type="Pfam" id="PF12833">
    <property type="entry name" value="HTH_18"/>
    <property type="match status" value="1"/>
</dbReference>
<protein>
    <submittedName>
        <fullName evidence="6">AraC family transcriptional regulator</fullName>
    </submittedName>
    <submittedName>
        <fullName evidence="7">HTH-type transcriptional regulator CdhR</fullName>
    </submittedName>
</protein>
<feature type="region of interest" description="Disordered" evidence="4">
    <location>
        <begin position="191"/>
        <end position="223"/>
    </location>
</feature>
<dbReference type="InterPro" id="IPR018062">
    <property type="entry name" value="HTH_AraC-typ_CS"/>
</dbReference>
<dbReference type="InterPro" id="IPR037923">
    <property type="entry name" value="HTH-like"/>
</dbReference>
<proteinExistence type="predicted"/>
<dbReference type="SUPFAM" id="SSF51215">
    <property type="entry name" value="Regulatory protein AraC"/>
    <property type="match status" value="1"/>
</dbReference>